<evidence type="ECO:0000313" key="2">
    <source>
        <dbReference type="WBParaSite" id="PS1159_v2.g15812.t3"/>
    </source>
</evidence>
<sequence>MNARNQCINLRVEVRQIREAVSCLIDSTLLHRVRVEVRQIREAVSCLIDSTLLHRVVGKFKYDQKNLKNYSLGSIGIEEVALKEINLTYVRVNSPELVAVVDKEVHRYVNSIQHLDSINDGLMYRSPRGEQGTGNEKNDPLISTKLQLEFYQIKKKKFLNIIENDDTLPWEIWTIILDVVKTKQESDYIQMREDVGEKLGEQVLNICNFVNQPKMYMPSTPAHADLPLVFDNRYSDIQPYLFRLNFKDHDSAPETLGDNVRKFITAFTR</sequence>
<protein>
    <submittedName>
        <fullName evidence="2">Autophagy-related protein 101</fullName>
    </submittedName>
</protein>
<name>A0AC35FBN7_9BILA</name>
<accession>A0AC35FBN7</accession>
<proteinExistence type="predicted"/>
<dbReference type="Proteomes" id="UP000887580">
    <property type="component" value="Unplaced"/>
</dbReference>
<dbReference type="WBParaSite" id="PS1159_v2.g15812.t3">
    <property type="protein sequence ID" value="PS1159_v2.g15812.t3"/>
    <property type="gene ID" value="PS1159_v2.g15812"/>
</dbReference>
<organism evidence="1 2">
    <name type="scientific">Panagrolaimus sp. PS1159</name>
    <dbReference type="NCBI Taxonomy" id="55785"/>
    <lineage>
        <taxon>Eukaryota</taxon>
        <taxon>Metazoa</taxon>
        <taxon>Ecdysozoa</taxon>
        <taxon>Nematoda</taxon>
        <taxon>Chromadorea</taxon>
        <taxon>Rhabditida</taxon>
        <taxon>Tylenchina</taxon>
        <taxon>Panagrolaimomorpha</taxon>
        <taxon>Panagrolaimoidea</taxon>
        <taxon>Panagrolaimidae</taxon>
        <taxon>Panagrolaimus</taxon>
    </lineage>
</organism>
<evidence type="ECO:0000313" key="1">
    <source>
        <dbReference type="Proteomes" id="UP000887580"/>
    </source>
</evidence>
<reference evidence="2" key="1">
    <citation type="submission" date="2022-11" db="UniProtKB">
        <authorList>
            <consortium name="WormBaseParasite"/>
        </authorList>
    </citation>
    <scope>IDENTIFICATION</scope>
</reference>